<name>A0ABD2LCM0_9BILA</name>
<gene>
    <name evidence="1" type="ORF">niasHT_016579</name>
</gene>
<evidence type="ECO:0000313" key="2">
    <source>
        <dbReference type="Proteomes" id="UP001620626"/>
    </source>
</evidence>
<dbReference type="Proteomes" id="UP001620626">
    <property type="component" value="Unassembled WGS sequence"/>
</dbReference>
<dbReference type="AlphaFoldDB" id="A0ABD2LCM0"/>
<dbReference type="EMBL" id="JBICBT010000470">
    <property type="protein sequence ID" value="KAL3112450.1"/>
    <property type="molecule type" value="Genomic_DNA"/>
</dbReference>
<keyword evidence="2" id="KW-1185">Reference proteome</keyword>
<evidence type="ECO:0000313" key="1">
    <source>
        <dbReference type="EMBL" id="KAL3112450.1"/>
    </source>
</evidence>
<accession>A0ABD2LCM0</accession>
<proteinExistence type="predicted"/>
<reference evidence="1 2" key="1">
    <citation type="submission" date="2024-10" db="EMBL/GenBank/DDBJ databases">
        <authorList>
            <person name="Kim D."/>
        </authorList>
    </citation>
    <scope>NUCLEOTIDE SEQUENCE [LARGE SCALE GENOMIC DNA]</scope>
    <source>
        <strain evidence="1">BH-2024</strain>
    </source>
</reference>
<sequence length="141" mass="15366">MLAAFPCDRIPSHSSPMPHCMVVNMDKASVATQRLTTCDSFADWPPAMRNIYVASLGPGTFITSPPFSTMLAACSLKRSASCGKPCDLLPTSPLSGWNAWRQIIQHIDTPTDPEPDSSSSGAFVRTPCVLVTFEWWKETST</sequence>
<protein>
    <submittedName>
        <fullName evidence="1">Uncharacterized protein</fullName>
    </submittedName>
</protein>
<organism evidence="1 2">
    <name type="scientific">Heterodera trifolii</name>
    <dbReference type="NCBI Taxonomy" id="157864"/>
    <lineage>
        <taxon>Eukaryota</taxon>
        <taxon>Metazoa</taxon>
        <taxon>Ecdysozoa</taxon>
        <taxon>Nematoda</taxon>
        <taxon>Chromadorea</taxon>
        <taxon>Rhabditida</taxon>
        <taxon>Tylenchina</taxon>
        <taxon>Tylenchomorpha</taxon>
        <taxon>Tylenchoidea</taxon>
        <taxon>Heteroderidae</taxon>
        <taxon>Heteroderinae</taxon>
        <taxon>Heterodera</taxon>
    </lineage>
</organism>
<comment type="caution">
    <text evidence="1">The sequence shown here is derived from an EMBL/GenBank/DDBJ whole genome shotgun (WGS) entry which is preliminary data.</text>
</comment>